<protein>
    <submittedName>
        <fullName evidence="8">Permease</fullName>
    </submittedName>
</protein>
<feature type="transmembrane region" description="Helical" evidence="7">
    <location>
        <begin position="419"/>
        <end position="439"/>
    </location>
</feature>
<dbReference type="AlphaFoldDB" id="A0AAU8JKA9"/>
<evidence type="ECO:0000256" key="5">
    <source>
        <dbReference type="ARBA" id="ARBA00022989"/>
    </source>
</evidence>
<feature type="transmembrane region" description="Helical" evidence="7">
    <location>
        <begin position="315"/>
        <end position="332"/>
    </location>
</feature>
<comment type="subcellular location">
    <subcellularLocation>
        <location evidence="1">Cell membrane</location>
        <topology evidence="1">Multi-pass membrane protein</topology>
    </subcellularLocation>
</comment>
<accession>A0AAU8JKA9</accession>
<evidence type="ECO:0000313" key="8">
    <source>
        <dbReference type="EMBL" id="XCM39202.1"/>
    </source>
</evidence>
<evidence type="ECO:0000256" key="4">
    <source>
        <dbReference type="ARBA" id="ARBA00022692"/>
    </source>
</evidence>
<keyword evidence="3" id="KW-1003">Cell membrane</keyword>
<dbReference type="PANTHER" id="PTHR43299:SF1">
    <property type="entry name" value="UPF0718 PROTEIN YRAQ"/>
    <property type="match status" value="1"/>
</dbReference>
<feature type="transmembrane region" description="Helical" evidence="7">
    <location>
        <begin position="14"/>
        <end position="32"/>
    </location>
</feature>
<keyword evidence="5 7" id="KW-1133">Transmembrane helix</keyword>
<feature type="transmembrane region" description="Helical" evidence="7">
    <location>
        <begin position="344"/>
        <end position="371"/>
    </location>
</feature>
<sequence length="441" mass="47547">MQVAPFWREQWKPLALIVGIFLLSYLMPVEALQKSQRLQNAFWEALYLLRWYAQEHVLLCLIPSFFIAGAIAIFISQDGVMKYLGDKANPFLAYGVASVSGTILAVCSCTVLPLFAGIYRMGAGLGPAIAFLYSGPAINVLAIILTARILGLQLGIARGIGAIAFSVVIGFAMHLIFRDEEPPKIKAKTLLSDSETSRPLWQTAVFFAVMVGILVFANWAKPETNLGIWATIYGLKWWITGLLGIALAAIACQWLHLNSGKVILITIVTAILSWQFQNQPLIPFSVAIVGLSWLTSINQAEAGEWFNTSWDYAKQILPLLLFGVLIAGALLGRPGHEGLIPSEWVVQAVGGNSIFANFFAAIAGAFMYFATLTEVPIVQGLIGSGMGQGPALALLLAGPALSLPSMLVIRSIMGTKKTIVFVALVVIMATISGLIYGSIFA</sequence>
<name>A0AAU8JKA9_9CYAN</name>
<reference evidence="8" key="1">
    <citation type="submission" date="2024-07" db="EMBL/GenBank/DDBJ databases">
        <authorList>
            <person name="Kim Y.J."/>
            <person name="Jeong J.Y."/>
        </authorList>
    </citation>
    <scope>NUCLEOTIDE SEQUENCE</scope>
    <source>
        <strain evidence="8">GIHE-MW2</strain>
    </source>
</reference>
<gene>
    <name evidence="8" type="ORF">ABWT76_002107</name>
</gene>
<evidence type="ECO:0000256" key="7">
    <source>
        <dbReference type="SAM" id="Phobius"/>
    </source>
</evidence>
<evidence type="ECO:0000256" key="2">
    <source>
        <dbReference type="ARBA" id="ARBA00006386"/>
    </source>
</evidence>
<dbReference type="EMBL" id="CP159837">
    <property type="protein sequence ID" value="XCM39202.1"/>
    <property type="molecule type" value="Genomic_DNA"/>
</dbReference>
<feature type="transmembrane region" description="Helical" evidence="7">
    <location>
        <begin position="128"/>
        <end position="150"/>
    </location>
</feature>
<feature type="transmembrane region" description="Helical" evidence="7">
    <location>
        <begin position="57"/>
        <end position="76"/>
    </location>
</feature>
<keyword evidence="6 7" id="KW-0472">Membrane</keyword>
<evidence type="ECO:0000256" key="3">
    <source>
        <dbReference type="ARBA" id="ARBA00022475"/>
    </source>
</evidence>
<dbReference type="RefSeq" id="WP_054469375.1">
    <property type="nucleotide sequence ID" value="NZ_CP159837.1"/>
</dbReference>
<feature type="transmembrane region" description="Helical" evidence="7">
    <location>
        <begin position="391"/>
        <end position="412"/>
    </location>
</feature>
<proteinExistence type="inferred from homology"/>
<dbReference type="Pfam" id="PF03773">
    <property type="entry name" value="ArsP_1"/>
    <property type="match status" value="1"/>
</dbReference>
<keyword evidence="4 7" id="KW-0812">Transmembrane</keyword>
<dbReference type="PANTHER" id="PTHR43299">
    <property type="entry name" value="UPF0718 PROTEIN YRAQ"/>
    <property type="match status" value="1"/>
</dbReference>
<evidence type="ECO:0000256" key="6">
    <source>
        <dbReference type="ARBA" id="ARBA00023136"/>
    </source>
</evidence>
<feature type="transmembrane region" description="Helical" evidence="7">
    <location>
        <begin position="198"/>
        <end position="217"/>
    </location>
</feature>
<dbReference type="InterPro" id="IPR005524">
    <property type="entry name" value="DUF318"/>
</dbReference>
<feature type="transmembrane region" description="Helical" evidence="7">
    <location>
        <begin position="156"/>
        <end position="177"/>
    </location>
</feature>
<feature type="transmembrane region" description="Helical" evidence="7">
    <location>
        <begin position="91"/>
        <end position="116"/>
    </location>
</feature>
<feature type="transmembrane region" description="Helical" evidence="7">
    <location>
        <begin position="262"/>
        <end position="295"/>
    </location>
</feature>
<dbReference type="GO" id="GO:0005886">
    <property type="term" value="C:plasma membrane"/>
    <property type="evidence" value="ECO:0007669"/>
    <property type="project" value="UniProtKB-SubCell"/>
</dbReference>
<evidence type="ECO:0000256" key="1">
    <source>
        <dbReference type="ARBA" id="ARBA00004651"/>
    </source>
</evidence>
<comment type="similarity">
    <text evidence="2">Belongs to the UPF0718 family.</text>
</comment>
<organism evidence="8">
    <name type="scientific">Planktothricoides raciborskii GIHE-MW2</name>
    <dbReference type="NCBI Taxonomy" id="2792601"/>
    <lineage>
        <taxon>Bacteria</taxon>
        <taxon>Bacillati</taxon>
        <taxon>Cyanobacteriota</taxon>
        <taxon>Cyanophyceae</taxon>
        <taxon>Oscillatoriophycideae</taxon>
        <taxon>Oscillatoriales</taxon>
        <taxon>Oscillatoriaceae</taxon>
        <taxon>Planktothricoides</taxon>
    </lineage>
</organism>